<comment type="similarity">
    <text evidence="3">Belongs to the cytochrome P450 family.</text>
</comment>
<organism evidence="9 10">
    <name type="scientific">Moniliophthora roreri</name>
    <name type="common">Frosty pod rot fungus</name>
    <name type="synonym">Monilia roreri</name>
    <dbReference type="NCBI Taxonomy" id="221103"/>
    <lineage>
        <taxon>Eukaryota</taxon>
        <taxon>Fungi</taxon>
        <taxon>Dikarya</taxon>
        <taxon>Basidiomycota</taxon>
        <taxon>Agaricomycotina</taxon>
        <taxon>Agaricomycetes</taxon>
        <taxon>Agaricomycetidae</taxon>
        <taxon>Agaricales</taxon>
        <taxon>Marasmiineae</taxon>
        <taxon>Marasmiaceae</taxon>
        <taxon>Moniliophthora</taxon>
    </lineage>
</organism>
<dbReference type="Proteomes" id="UP000054988">
    <property type="component" value="Unassembled WGS sequence"/>
</dbReference>
<dbReference type="GO" id="GO:0020037">
    <property type="term" value="F:heme binding"/>
    <property type="evidence" value="ECO:0007669"/>
    <property type="project" value="InterPro"/>
</dbReference>
<gene>
    <name evidence="9" type="ORF">WG66_15238</name>
</gene>
<keyword evidence="5" id="KW-0479">Metal-binding</keyword>
<keyword evidence="6" id="KW-0560">Oxidoreductase</keyword>
<evidence type="ECO:0000256" key="4">
    <source>
        <dbReference type="ARBA" id="ARBA00022617"/>
    </source>
</evidence>
<reference evidence="9 10" key="1">
    <citation type="submission" date="2015-12" db="EMBL/GenBank/DDBJ databases">
        <title>Draft genome sequence of Moniliophthora roreri, the causal agent of frosty pod rot of cacao.</title>
        <authorList>
            <person name="Aime M.C."/>
            <person name="Diaz-Valderrama J.R."/>
            <person name="Kijpornyongpan T."/>
            <person name="Phillips-Mora W."/>
        </authorList>
    </citation>
    <scope>NUCLEOTIDE SEQUENCE [LARGE SCALE GENOMIC DNA]</scope>
    <source>
        <strain evidence="9 10">MCA 2952</strain>
    </source>
</reference>
<keyword evidence="4" id="KW-0349">Heme</keyword>
<dbReference type="PANTHER" id="PTHR46300:SF7">
    <property type="entry name" value="P450, PUTATIVE (EUROFUNG)-RELATED"/>
    <property type="match status" value="1"/>
</dbReference>
<evidence type="ECO:0000256" key="5">
    <source>
        <dbReference type="ARBA" id="ARBA00022723"/>
    </source>
</evidence>
<evidence type="ECO:0000256" key="3">
    <source>
        <dbReference type="ARBA" id="ARBA00010617"/>
    </source>
</evidence>
<comment type="caution">
    <text evidence="9">The sequence shown here is derived from an EMBL/GenBank/DDBJ whole genome shotgun (WGS) entry which is preliminary data.</text>
</comment>
<dbReference type="Gene3D" id="1.10.630.10">
    <property type="entry name" value="Cytochrome P450"/>
    <property type="match status" value="1"/>
</dbReference>
<dbReference type="InterPro" id="IPR036396">
    <property type="entry name" value="Cyt_P450_sf"/>
</dbReference>
<dbReference type="SUPFAM" id="SSF48264">
    <property type="entry name" value="Cytochrome P450"/>
    <property type="match status" value="1"/>
</dbReference>
<comment type="pathway">
    <text evidence="2">Secondary metabolite biosynthesis.</text>
</comment>
<dbReference type="InterPro" id="IPR050364">
    <property type="entry name" value="Cytochrome_P450_fung"/>
</dbReference>
<dbReference type="InterPro" id="IPR001128">
    <property type="entry name" value="Cyt_P450"/>
</dbReference>
<dbReference type="Pfam" id="PF00067">
    <property type="entry name" value="p450"/>
    <property type="match status" value="1"/>
</dbReference>
<dbReference type="PANTHER" id="PTHR46300">
    <property type="entry name" value="P450, PUTATIVE (EUROFUNG)-RELATED-RELATED"/>
    <property type="match status" value="1"/>
</dbReference>
<name>A0A0W0F767_MONRR</name>
<keyword evidence="8" id="KW-0503">Monooxygenase</keyword>
<evidence type="ECO:0000313" key="9">
    <source>
        <dbReference type="EMBL" id="KTB32160.1"/>
    </source>
</evidence>
<proteinExistence type="inferred from homology"/>
<evidence type="ECO:0000256" key="2">
    <source>
        <dbReference type="ARBA" id="ARBA00005179"/>
    </source>
</evidence>
<protein>
    <recommendedName>
        <fullName evidence="11">Cytochrome p450</fullName>
    </recommendedName>
</protein>
<dbReference type="AlphaFoldDB" id="A0A0W0F767"/>
<dbReference type="GO" id="GO:0004497">
    <property type="term" value="F:monooxygenase activity"/>
    <property type="evidence" value="ECO:0007669"/>
    <property type="project" value="UniProtKB-KW"/>
</dbReference>
<dbReference type="InterPro" id="IPR002401">
    <property type="entry name" value="Cyt_P450_E_grp-I"/>
</dbReference>
<dbReference type="EMBL" id="LATX01002250">
    <property type="protein sequence ID" value="KTB32160.1"/>
    <property type="molecule type" value="Genomic_DNA"/>
</dbReference>
<dbReference type="GO" id="GO:0016705">
    <property type="term" value="F:oxidoreductase activity, acting on paired donors, with incorporation or reduction of molecular oxygen"/>
    <property type="evidence" value="ECO:0007669"/>
    <property type="project" value="InterPro"/>
</dbReference>
<dbReference type="GO" id="GO:0005506">
    <property type="term" value="F:iron ion binding"/>
    <property type="evidence" value="ECO:0007669"/>
    <property type="project" value="InterPro"/>
</dbReference>
<evidence type="ECO:0008006" key="11">
    <source>
        <dbReference type="Google" id="ProtNLM"/>
    </source>
</evidence>
<evidence type="ECO:0000256" key="1">
    <source>
        <dbReference type="ARBA" id="ARBA00001971"/>
    </source>
</evidence>
<evidence type="ECO:0000256" key="6">
    <source>
        <dbReference type="ARBA" id="ARBA00023002"/>
    </source>
</evidence>
<dbReference type="eggNOG" id="KOG0156">
    <property type="taxonomic scope" value="Eukaryota"/>
</dbReference>
<comment type="cofactor">
    <cofactor evidence="1">
        <name>heme</name>
        <dbReference type="ChEBI" id="CHEBI:30413"/>
    </cofactor>
</comment>
<evidence type="ECO:0000256" key="7">
    <source>
        <dbReference type="ARBA" id="ARBA00023004"/>
    </source>
</evidence>
<evidence type="ECO:0000256" key="8">
    <source>
        <dbReference type="ARBA" id="ARBA00023033"/>
    </source>
</evidence>
<keyword evidence="7" id="KW-0408">Iron</keyword>
<evidence type="ECO:0000313" key="10">
    <source>
        <dbReference type="Proteomes" id="UP000054988"/>
    </source>
</evidence>
<sequence length="323" mass="36464">MQALLAKTGNMFCSRPHLVVASELMDLVNSTALAPFGKRWKSHQKFIHVTFSLSSIRKYDRVLEDVAFQFNEALSRTSEDFVNHSQLTVGHIIMNTTYGISVDSPNDQYIFKAKEAMTMVSCATVLGAFLVDLVPSFKYLPTWTPFTSFHHIGHHGRSLVAKLVETLFQYVKCEIAQSTAPPSFARDVLLKPKLDGEHTDQDVFEHNVKWACASMYAAGQEVISSSILNMIMAMAKYSEKMKIAQAELDEVLSTDCHPTIADRKNLPYVHAIIKETLCWHPPLPMDIAQCSLEDMQYNSKLYLDHFYCVLTFKNQGISFPKAP</sequence>
<dbReference type="PRINTS" id="PR00463">
    <property type="entry name" value="EP450I"/>
</dbReference>
<accession>A0A0W0F767</accession>